<evidence type="ECO:0000256" key="1">
    <source>
        <dbReference type="SAM" id="MobiDB-lite"/>
    </source>
</evidence>
<accession>A0A517QTW0</accession>
<feature type="compositionally biased region" description="Basic and acidic residues" evidence="1">
    <location>
        <begin position="53"/>
        <end position="70"/>
    </location>
</feature>
<dbReference type="Proteomes" id="UP000315724">
    <property type="component" value="Chromosome"/>
</dbReference>
<feature type="region of interest" description="Disordered" evidence="1">
    <location>
        <begin position="36"/>
        <end position="76"/>
    </location>
</feature>
<organism evidence="3 4">
    <name type="scientific">Thalassoglobus polymorphus</name>
    <dbReference type="NCBI Taxonomy" id="2527994"/>
    <lineage>
        <taxon>Bacteria</taxon>
        <taxon>Pseudomonadati</taxon>
        <taxon>Planctomycetota</taxon>
        <taxon>Planctomycetia</taxon>
        <taxon>Planctomycetales</taxon>
        <taxon>Planctomycetaceae</taxon>
        <taxon>Thalassoglobus</taxon>
    </lineage>
</organism>
<dbReference type="RefSeq" id="WP_145204061.1">
    <property type="nucleotide sequence ID" value="NZ_CP036267.1"/>
</dbReference>
<feature type="chain" id="PRO_5021912321" evidence="2">
    <location>
        <begin position="31"/>
        <end position="528"/>
    </location>
</feature>
<dbReference type="EMBL" id="CP036267">
    <property type="protein sequence ID" value="QDT35080.1"/>
    <property type="molecule type" value="Genomic_DNA"/>
</dbReference>
<dbReference type="AlphaFoldDB" id="A0A517QTW0"/>
<dbReference type="OrthoDB" id="240747at2"/>
<evidence type="ECO:0000313" key="4">
    <source>
        <dbReference type="Proteomes" id="UP000315724"/>
    </source>
</evidence>
<feature type="signal peptide" evidence="2">
    <location>
        <begin position="1"/>
        <end position="30"/>
    </location>
</feature>
<dbReference type="KEGG" id="tpol:Mal48_43550"/>
<proteinExistence type="predicted"/>
<evidence type="ECO:0000313" key="3">
    <source>
        <dbReference type="EMBL" id="QDT35080.1"/>
    </source>
</evidence>
<reference evidence="3 4" key="1">
    <citation type="submission" date="2019-02" db="EMBL/GenBank/DDBJ databases">
        <title>Deep-cultivation of Planctomycetes and their phenomic and genomic characterization uncovers novel biology.</title>
        <authorList>
            <person name="Wiegand S."/>
            <person name="Jogler M."/>
            <person name="Boedeker C."/>
            <person name="Pinto D."/>
            <person name="Vollmers J."/>
            <person name="Rivas-Marin E."/>
            <person name="Kohn T."/>
            <person name="Peeters S.H."/>
            <person name="Heuer A."/>
            <person name="Rast P."/>
            <person name="Oberbeckmann S."/>
            <person name="Bunk B."/>
            <person name="Jeske O."/>
            <person name="Meyerdierks A."/>
            <person name="Storesund J.E."/>
            <person name="Kallscheuer N."/>
            <person name="Luecker S."/>
            <person name="Lage O.M."/>
            <person name="Pohl T."/>
            <person name="Merkel B.J."/>
            <person name="Hornburger P."/>
            <person name="Mueller R.-W."/>
            <person name="Bruemmer F."/>
            <person name="Labrenz M."/>
            <person name="Spormann A.M."/>
            <person name="Op den Camp H."/>
            <person name="Overmann J."/>
            <person name="Amann R."/>
            <person name="Jetten M.S.M."/>
            <person name="Mascher T."/>
            <person name="Medema M.H."/>
            <person name="Devos D.P."/>
            <person name="Kaster A.-K."/>
            <person name="Ovreas L."/>
            <person name="Rohde M."/>
            <person name="Galperin M.Y."/>
            <person name="Jogler C."/>
        </authorList>
    </citation>
    <scope>NUCLEOTIDE SEQUENCE [LARGE SCALE GENOMIC DNA]</scope>
    <source>
        <strain evidence="3 4">Mal48</strain>
    </source>
</reference>
<keyword evidence="4" id="KW-1185">Reference proteome</keyword>
<gene>
    <name evidence="3" type="ORF">Mal48_43550</name>
</gene>
<sequence precursor="true">MIHAFRSVRLFLTPLFAIFLIANGFSPVAAQEKAPATEKAKPAASIKTEAANEEAKPVAEAKDKKDEKQEVVVPPPPTPEILKPYRVRVIVSFEADPMLPATMHSRTLTSLKGHLQAQYHQMWELDVKQGQETSWISDVQLKAFPHNWAPEDFLESEYDKIFLATLSYQEKRYTALVREWDASSRTLGSLHTATISDRREFVATLGEGISEAFRPLAELEVVNDEKIEFLVRGGEFLPRNQNMQQFQVGDYLVPYLRYLNRKREVQKIQELPWTYMKVESVERSRISLSVTSAFGNPIAGKRRRVEIMAMRIRPHLDATEIMIYPRGEKQNPLVGYRCEVMDRFPSKDDPVEDRLKLETDRRGIVTVPVVEKSPLQFLYVHSGQALLAKVPFIPGYSPLLEVEVPDDTARLSVEGEVALLQSELIDIIATREVLMARTRVAAKAKRWDDVGKFLAQLQGLPTQEQFVGRIDSLQVRAVQKAKIARDRVAEIRVKRLCDGISDAATKHLDPFRIAEFRREMNEDRQNSK</sequence>
<name>A0A517QTW0_9PLAN</name>
<evidence type="ECO:0000256" key="2">
    <source>
        <dbReference type="SAM" id="SignalP"/>
    </source>
</evidence>
<protein>
    <submittedName>
        <fullName evidence="3">Uncharacterized protein</fullName>
    </submittedName>
</protein>
<keyword evidence="2" id="KW-0732">Signal</keyword>